<protein>
    <submittedName>
        <fullName evidence="2">Uncharacterized protein</fullName>
    </submittedName>
</protein>
<feature type="signal peptide" evidence="1">
    <location>
        <begin position="1"/>
        <end position="24"/>
    </location>
</feature>
<keyword evidence="1" id="KW-0732">Signal</keyword>
<evidence type="ECO:0000313" key="3">
    <source>
        <dbReference type="Proteomes" id="UP000186136"/>
    </source>
</evidence>
<accession>A0A1Q2YEH2</accession>
<feature type="chain" id="PRO_5012795044" evidence="1">
    <location>
        <begin position="25"/>
        <end position="209"/>
    </location>
</feature>
<dbReference type="AlphaFoldDB" id="A0A1Q2YEH2"/>
<keyword evidence="3" id="KW-1185">Reference proteome</keyword>
<dbReference type="EMBL" id="BDGI01000050">
    <property type="protein sequence ID" value="GAV27950.1"/>
    <property type="molecule type" value="Genomic_DNA"/>
</dbReference>
<dbReference type="OrthoDB" id="448649at2759"/>
<organism evidence="2 3">
    <name type="scientific">Pichia membranifaciens</name>
    <dbReference type="NCBI Taxonomy" id="4926"/>
    <lineage>
        <taxon>Eukaryota</taxon>
        <taxon>Fungi</taxon>
        <taxon>Dikarya</taxon>
        <taxon>Ascomycota</taxon>
        <taxon>Saccharomycotina</taxon>
        <taxon>Pichiomycetes</taxon>
        <taxon>Pichiales</taxon>
        <taxon>Pichiaceae</taxon>
        <taxon>Pichia</taxon>
    </lineage>
</organism>
<comment type="caution">
    <text evidence="2">The sequence shown here is derived from an EMBL/GenBank/DDBJ whole genome shotgun (WGS) entry which is preliminary data.</text>
</comment>
<evidence type="ECO:0000313" key="2">
    <source>
        <dbReference type="EMBL" id="GAV27950.1"/>
    </source>
</evidence>
<reference evidence="2 3" key="1">
    <citation type="submission" date="2016-08" db="EMBL/GenBank/DDBJ databases">
        <title>Whole genome shotgun sequence of Pichia membranifaciens KS47-1.</title>
        <authorList>
            <person name="Konishi M."/>
            <person name="Ishida M."/>
            <person name="Arakawa T."/>
            <person name="Kato Y."/>
            <person name="Horiuchi J."/>
        </authorList>
    </citation>
    <scope>NUCLEOTIDE SEQUENCE [LARGE SCALE GENOMIC DNA]</scope>
    <source>
        <strain evidence="2 3">KS47-1</strain>
    </source>
</reference>
<sequence length="209" mass="22981">MRVLPSVLTTTLFWCLVQTYPVKAATDEGDIICPDSNPLNCYPRLFAATHEWQVVKEGQVIPAGLNVRLDLENMNREAKLGDASGKQVPESEKKNHELVVPDGDAGFLAECAAVVEGVRPLQQRENKTQHVWADGGTVLEGAGDDVPDLVFELQKQPRGAGKTAQVPQRSRGVFAATCHRRQVCPGHHCPEEIGSSRLAHEQPDIQRLY</sequence>
<name>A0A1Q2YEH2_9ASCO</name>
<dbReference type="Proteomes" id="UP000186136">
    <property type="component" value="Unassembled WGS sequence"/>
</dbReference>
<gene>
    <name evidence="2" type="ORF">PMKS-001418</name>
</gene>
<proteinExistence type="predicted"/>
<evidence type="ECO:0000256" key="1">
    <source>
        <dbReference type="SAM" id="SignalP"/>
    </source>
</evidence>